<evidence type="ECO:0000256" key="6">
    <source>
        <dbReference type="ARBA" id="ARBA00023002"/>
    </source>
</evidence>
<keyword evidence="10" id="KW-1015">Disulfide bond</keyword>
<evidence type="ECO:0000313" key="13">
    <source>
        <dbReference type="EMBL" id="BAG29569.1"/>
    </source>
</evidence>
<feature type="transmembrane region" description="Helical" evidence="12">
    <location>
        <begin position="226"/>
        <end position="249"/>
    </location>
</feature>
<keyword evidence="9 12" id="KW-0472">Membrane</keyword>
<feature type="transmembrane region" description="Helical" evidence="12">
    <location>
        <begin position="82"/>
        <end position="99"/>
    </location>
</feature>
<keyword evidence="3 12" id="KW-0812">Transmembrane</keyword>
<feature type="transmembrane region" description="Helical" evidence="12">
    <location>
        <begin position="111"/>
        <end position="131"/>
    </location>
</feature>
<keyword evidence="6" id="KW-0560">Oxidoreductase</keyword>
<protein>
    <submittedName>
        <fullName evidence="13">Hypothetical membrane protein</fullName>
    </submittedName>
</protein>
<name>B2GH96_KOCRD</name>
<evidence type="ECO:0000256" key="9">
    <source>
        <dbReference type="ARBA" id="ARBA00023136"/>
    </source>
</evidence>
<dbReference type="Pfam" id="PF02628">
    <property type="entry name" value="COX15-CtaA"/>
    <property type="match status" value="1"/>
</dbReference>
<dbReference type="eggNOG" id="COG1612">
    <property type="taxonomic scope" value="Bacteria"/>
</dbReference>
<dbReference type="GO" id="GO:0016020">
    <property type="term" value="C:membrane"/>
    <property type="evidence" value="ECO:0007669"/>
    <property type="project" value="UniProtKB-SubCell"/>
</dbReference>
<comment type="subcellular location">
    <subcellularLocation>
        <location evidence="1">Membrane</location>
        <topology evidence="1">Multi-pass membrane protein</topology>
    </subcellularLocation>
</comment>
<organism evidence="13 14">
    <name type="scientific">Kocuria rhizophila (strain ATCC 9341 / DSM 348 / NBRC 103217 / DC2201)</name>
    <dbReference type="NCBI Taxonomy" id="378753"/>
    <lineage>
        <taxon>Bacteria</taxon>
        <taxon>Bacillati</taxon>
        <taxon>Actinomycetota</taxon>
        <taxon>Actinomycetes</taxon>
        <taxon>Micrococcales</taxon>
        <taxon>Micrococcaceae</taxon>
        <taxon>Kocuria</taxon>
    </lineage>
</organism>
<dbReference type="RefSeq" id="WP_012398290.1">
    <property type="nucleotide sequence ID" value="NC_010617.1"/>
</dbReference>
<keyword evidence="7" id="KW-0408">Iron</keyword>
<dbReference type="GO" id="GO:0006784">
    <property type="term" value="P:heme A biosynthetic process"/>
    <property type="evidence" value="ECO:0007669"/>
    <property type="project" value="InterPro"/>
</dbReference>
<feature type="transmembrane region" description="Helical" evidence="12">
    <location>
        <begin position="21"/>
        <end position="44"/>
    </location>
</feature>
<evidence type="ECO:0000256" key="5">
    <source>
        <dbReference type="ARBA" id="ARBA00022989"/>
    </source>
</evidence>
<evidence type="ECO:0000256" key="1">
    <source>
        <dbReference type="ARBA" id="ARBA00004141"/>
    </source>
</evidence>
<evidence type="ECO:0000256" key="4">
    <source>
        <dbReference type="ARBA" id="ARBA00022723"/>
    </source>
</evidence>
<dbReference type="GO" id="GO:0046872">
    <property type="term" value="F:metal ion binding"/>
    <property type="evidence" value="ECO:0007669"/>
    <property type="project" value="UniProtKB-KW"/>
</dbReference>
<dbReference type="AlphaFoldDB" id="B2GH96"/>
<dbReference type="HOGENOM" id="CLU_060266_1_0_11"/>
<proteinExistence type="predicted"/>
<dbReference type="OrthoDB" id="5241540at2"/>
<comment type="pathway">
    <text evidence="11">Porphyrin-containing compound metabolism.</text>
</comment>
<keyword evidence="5 12" id="KW-1133">Transmembrane helix</keyword>
<gene>
    <name evidence="13" type="ordered locus">KRH_12220</name>
</gene>
<dbReference type="EMBL" id="AP009152">
    <property type="protein sequence ID" value="BAG29569.1"/>
    <property type="molecule type" value="Genomic_DNA"/>
</dbReference>
<evidence type="ECO:0000256" key="7">
    <source>
        <dbReference type="ARBA" id="ARBA00023004"/>
    </source>
</evidence>
<evidence type="ECO:0000313" key="14">
    <source>
        <dbReference type="Proteomes" id="UP000008838"/>
    </source>
</evidence>
<keyword evidence="8" id="KW-0350">Heme biosynthesis</keyword>
<dbReference type="Proteomes" id="UP000008838">
    <property type="component" value="Chromosome"/>
</dbReference>
<accession>B2GH96</accession>
<evidence type="ECO:0000256" key="3">
    <source>
        <dbReference type="ARBA" id="ARBA00022692"/>
    </source>
</evidence>
<dbReference type="GO" id="GO:0016491">
    <property type="term" value="F:oxidoreductase activity"/>
    <property type="evidence" value="ECO:0007669"/>
    <property type="project" value="UniProtKB-KW"/>
</dbReference>
<dbReference type="InterPro" id="IPR050450">
    <property type="entry name" value="COX15/CtaA_HemeA_synthase"/>
</dbReference>
<reference evidence="13 14" key="1">
    <citation type="journal article" date="2008" name="J. Bacteriol.">
        <title>Complete genome sequence of the soil actinomycete Kocuria rhizophila.</title>
        <authorList>
            <person name="Takarada H."/>
            <person name="Sekine M."/>
            <person name="Kosugi H."/>
            <person name="Matsuo Y."/>
            <person name="Fujisawa T."/>
            <person name="Omata S."/>
            <person name="Kishi E."/>
            <person name="Shimizu A."/>
            <person name="Tsukatani N."/>
            <person name="Tanikawa S."/>
            <person name="Fujita N."/>
            <person name="Harayama S."/>
        </authorList>
    </citation>
    <scope>NUCLEOTIDE SEQUENCE [LARGE SCALE GENOMIC DNA]</scope>
    <source>
        <strain evidence="14">ATCC 9341 / DSM 348 / NBRC 103217 / DC2201</strain>
    </source>
</reference>
<keyword evidence="4" id="KW-0479">Metal-binding</keyword>
<dbReference type="KEGG" id="krh:KRH_12220"/>
<evidence type="ECO:0000256" key="10">
    <source>
        <dbReference type="ARBA" id="ARBA00023157"/>
    </source>
</evidence>
<keyword evidence="2" id="KW-1003">Cell membrane</keyword>
<feature type="transmembrane region" description="Helical" evidence="12">
    <location>
        <begin position="183"/>
        <end position="206"/>
    </location>
</feature>
<dbReference type="InterPro" id="IPR003780">
    <property type="entry name" value="COX15/CtaA_fam"/>
</dbReference>
<dbReference type="PANTHER" id="PTHR35457:SF1">
    <property type="entry name" value="HEME A SYNTHASE"/>
    <property type="match status" value="1"/>
</dbReference>
<evidence type="ECO:0000256" key="11">
    <source>
        <dbReference type="ARBA" id="ARBA00023444"/>
    </source>
</evidence>
<feature type="transmembrane region" description="Helical" evidence="12">
    <location>
        <begin position="137"/>
        <end position="158"/>
    </location>
</feature>
<evidence type="ECO:0000256" key="8">
    <source>
        <dbReference type="ARBA" id="ARBA00023133"/>
    </source>
</evidence>
<evidence type="ECO:0000256" key="12">
    <source>
        <dbReference type="SAM" id="Phobius"/>
    </source>
</evidence>
<keyword evidence="14" id="KW-1185">Reference proteome</keyword>
<feature type="transmembrane region" description="Helical" evidence="12">
    <location>
        <begin position="293"/>
        <end position="314"/>
    </location>
</feature>
<feature type="transmembrane region" description="Helical" evidence="12">
    <location>
        <begin position="261"/>
        <end position="281"/>
    </location>
</feature>
<dbReference type="STRING" id="378753.KRH_12220"/>
<evidence type="ECO:0000256" key="2">
    <source>
        <dbReference type="ARBA" id="ARBA00022475"/>
    </source>
</evidence>
<sequence length="342" mass="36438">MSDAAPRTAVDSFWWPRTVTPWVRGLAVASLLANGLLIFTGGLVRLTGSGLGCPTWPRCTADSWTNTQEMGVHGVIEFGNRLLTFVLTVVAVLTFLSVLKLRQEHPKLYRLALYLLLGIPVQAVVGGVLVHLDLHPLLVGVHYFLSAIMIALSTLLVLNTRREGLSAVAHDQRPGQLHGHTSLVRGLAVLTGVLAAVVLYMGTLVTGTGPHAGDQDSARLAFNSVVIARAHAVPVYLLTFTVIAGILLCTVKGLPRVLRTAYALMLLVIVAQGAVGYFQYFNGVPVPAVSLHMVLSAVLIWAATRVVSISFYLAQDVHEHAAPVDLGHDAAAPLGADAQPAR</sequence>
<dbReference type="PANTHER" id="PTHR35457">
    <property type="entry name" value="HEME A SYNTHASE"/>
    <property type="match status" value="1"/>
</dbReference>